<keyword evidence="4 6" id="KW-1133">Transmembrane helix</keyword>
<feature type="transmembrane region" description="Helical" evidence="6">
    <location>
        <begin position="90"/>
        <end position="112"/>
    </location>
</feature>
<dbReference type="Pfam" id="PF02690">
    <property type="entry name" value="Na_Pi_cotrans"/>
    <property type="match status" value="2"/>
</dbReference>
<name>A0A1H5UDJ1_9VIBR</name>
<dbReference type="GO" id="GO:0044341">
    <property type="term" value="P:sodium-dependent phosphate transport"/>
    <property type="evidence" value="ECO:0007669"/>
    <property type="project" value="InterPro"/>
</dbReference>
<evidence type="ECO:0000256" key="1">
    <source>
        <dbReference type="ARBA" id="ARBA00004651"/>
    </source>
</evidence>
<proteinExistence type="predicted"/>
<keyword evidence="3 6" id="KW-0812">Transmembrane</keyword>
<feature type="transmembrane region" description="Helical" evidence="6">
    <location>
        <begin position="322"/>
        <end position="350"/>
    </location>
</feature>
<dbReference type="GO" id="GO:0005886">
    <property type="term" value="C:plasma membrane"/>
    <property type="evidence" value="ECO:0007669"/>
    <property type="project" value="UniProtKB-SubCell"/>
</dbReference>
<evidence type="ECO:0000256" key="6">
    <source>
        <dbReference type="SAM" id="Phobius"/>
    </source>
</evidence>
<evidence type="ECO:0000256" key="4">
    <source>
        <dbReference type="ARBA" id="ARBA00022989"/>
    </source>
</evidence>
<dbReference type="InterPro" id="IPR003841">
    <property type="entry name" value="Na/Pi_transpt"/>
</dbReference>
<keyword evidence="8" id="KW-1185">Reference proteome</keyword>
<evidence type="ECO:0000256" key="2">
    <source>
        <dbReference type="ARBA" id="ARBA00022475"/>
    </source>
</evidence>
<feature type="transmembrane region" description="Helical" evidence="6">
    <location>
        <begin position="148"/>
        <end position="167"/>
    </location>
</feature>
<sequence>MKDTGQMEKTMMNQATTAATPMSSTTRWLRWANLAFMLYLLLLAVSMVGSGFKMATGEHAKVLFEFASHPVAGLMIGLVATALIQSSSTVTSIIVGLVAGGLPVTTAIPMIMGANIGTTVTNTLVSLGHVRCNTEFKRAFASATIHDFFNLLAVAIFLPLEMMFGILEKISNWLVSPMMSTGDMSMKGLNFIKPITKPVVSAIQEPLSSFGSVTGGVLLIVLGIATIFVAITVMGKLMKSLMVGRAREILKNAIGRGPLHGIASGSIVTILVQSSSTTTSLMVPLVGSGTLKVRDVYPFTLGANIGTCITGLLAATAVSGEFAVFALQIALVHLIFNVMATILIFGIPFLRELPVKGADYISDMAIKNKAVVAGYLVSIFVVIPGSILAMTA</sequence>
<dbReference type="PANTHER" id="PTHR10010:SF46">
    <property type="entry name" value="SODIUM-DEPENDENT PHOSPHATE TRANSPORT PROTEIN 2B"/>
    <property type="match status" value="1"/>
</dbReference>
<dbReference type="PANTHER" id="PTHR10010">
    <property type="entry name" value="SOLUTE CARRIER FAMILY 34 SODIUM PHOSPHATE , MEMBER 2-RELATED"/>
    <property type="match status" value="1"/>
</dbReference>
<evidence type="ECO:0000256" key="5">
    <source>
        <dbReference type="ARBA" id="ARBA00023136"/>
    </source>
</evidence>
<dbReference type="AlphaFoldDB" id="A0A1H5UDJ1"/>
<feature type="transmembrane region" description="Helical" evidence="6">
    <location>
        <begin position="62"/>
        <end position="84"/>
    </location>
</feature>
<dbReference type="NCBIfam" id="NF037997">
    <property type="entry name" value="Na_Pi_symport"/>
    <property type="match status" value="2"/>
</dbReference>
<keyword evidence="2" id="KW-1003">Cell membrane</keyword>
<feature type="transmembrane region" description="Helical" evidence="6">
    <location>
        <begin position="216"/>
        <end position="238"/>
    </location>
</feature>
<dbReference type="EMBL" id="FNVG01000003">
    <property type="protein sequence ID" value="SEF73175.1"/>
    <property type="molecule type" value="Genomic_DNA"/>
</dbReference>
<evidence type="ECO:0000313" key="8">
    <source>
        <dbReference type="Proteomes" id="UP000236721"/>
    </source>
</evidence>
<organism evidence="7 8">
    <name type="scientific">Vibrio hangzhouensis</name>
    <dbReference type="NCBI Taxonomy" id="462991"/>
    <lineage>
        <taxon>Bacteria</taxon>
        <taxon>Pseudomonadati</taxon>
        <taxon>Pseudomonadota</taxon>
        <taxon>Gammaproteobacteria</taxon>
        <taxon>Vibrionales</taxon>
        <taxon>Vibrionaceae</taxon>
        <taxon>Vibrio</taxon>
    </lineage>
</organism>
<evidence type="ECO:0000313" key="7">
    <source>
        <dbReference type="EMBL" id="SEF73175.1"/>
    </source>
</evidence>
<evidence type="ECO:0000256" key="3">
    <source>
        <dbReference type="ARBA" id="ARBA00022692"/>
    </source>
</evidence>
<dbReference type="Proteomes" id="UP000236721">
    <property type="component" value="Unassembled WGS sequence"/>
</dbReference>
<keyword evidence="5 6" id="KW-0472">Membrane</keyword>
<protein>
    <submittedName>
        <fullName evidence="7">Solute carrier family 34 (Sodium-dependent phosphate cotransporter)</fullName>
    </submittedName>
</protein>
<comment type="subcellular location">
    <subcellularLocation>
        <location evidence="1">Cell membrane</location>
        <topology evidence="1">Multi-pass membrane protein</topology>
    </subcellularLocation>
</comment>
<accession>A0A1H5UDJ1</accession>
<reference evidence="8" key="1">
    <citation type="submission" date="2016-10" db="EMBL/GenBank/DDBJ databases">
        <authorList>
            <person name="Varghese N."/>
            <person name="Submissions S."/>
        </authorList>
    </citation>
    <scope>NUCLEOTIDE SEQUENCE [LARGE SCALE GENOMIC DNA]</scope>
    <source>
        <strain evidence="8">CGMCC 1.7062</strain>
    </source>
</reference>
<feature type="transmembrane region" description="Helical" evidence="6">
    <location>
        <begin position="31"/>
        <end position="50"/>
    </location>
</feature>
<gene>
    <name evidence="7" type="ORF">SAMN04488244_103126</name>
</gene>
<dbReference type="GO" id="GO:0005436">
    <property type="term" value="F:sodium:phosphate symporter activity"/>
    <property type="evidence" value="ECO:0007669"/>
    <property type="project" value="InterPro"/>
</dbReference>
<feature type="transmembrane region" description="Helical" evidence="6">
    <location>
        <begin position="296"/>
        <end position="315"/>
    </location>
</feature>
<feature type="transmembrane region" description="Helical" evidence="6">
    <location>
        <begin position="370"/>
        <end position="390"/>
    </location>
</feature>